<comment type="catalytic activity">
    <reaction evidence="14">
        <text>pyruvate + ATP + H2O = phosphoenolpyruvate + AMP + phosphate + 2 H(+)</text>
        <dbReference type="Rhea" id="RHEA:11364"/>
        <dbReference type="ChEBI" id="CHEBI:15361"/>
        <dbReference type="ChEBI" id="CHEBI:15377"/>
        <dbReference type="ChEBI" id="CHEBI:15378"/>
        <dbReference type="ChEBI" id="CHEBI:30616"/>
        <dbReference type="ChEBI" id="CHEBI:43474"/>
        <dbReference type="ChEBI" id="CHEBI:58702"/>
        <dbReference type="ChEBI" id="CHEBI:456215"/>
        <dbReference type="EC" id="2.7.9.2"/>
    </reaction>
</comment>
<dbReference type="AlphaFoldDB" id="A0A2L1GQQ6"/>
<evidence type="ECO:0000256" key="2">
    <source>
        <dbReference type="ARBA" id="ARBA00002988"/>
    </source>
</evidence>
<dbReference type="KEGG" id="deo:CAY53_11495"/>
<keyword evidence="12" id="KW-0460">Magnesium</keyword>
<evidence type="ECO:0000259" key="15">
    <source>
        <dbReference type="Pfam" id="PF00391"/>
    </source>
</evidence>
<keyword evidence="11" id="KW-0067">ATP-binding</keyword>
<proteinExistence type="inferred from homology"/>
<evidence type="ECO:0000256" key="5">
    <source>
        <dbReference type="ARBA" id="ARBA00011996"/>
    </source>
</evidence>
<dbReference type="Pfam" id="PF00391">
    <property type="entry name" value="PEP-utilizers"/>
    <property type="match status" value="1"/>
</dbReference>
<dbReference type="GO" id="GO:0046872">
    <property type="term" value="F:metal ion binding"/>
    <property type="evidence" value="ECO:0007669"/>
    <property type="project" value="UniProtKB-KW"/>
</dbReference>
<dbReference type="RefSeq" id="WP_104937224.1">
    <property type="nucleotide sequence ID" value="NZ_CP021255.1"/>
</dbReference>
<evidence type="ECO:0000256" key="4">
    <source>
        <dbReference type="ARBA" id="ARBA00007837"/>
    </source>
</evidence>
<dbReference type="Pfam" id="PF01326">
    <property type="entry name" value="PPDK_N"/>
    <property type="match status" value="1"/>
</dbReference>
<comment type="function">
    <text evidence="2">Catalyzes the phosphorylation of pyruvate to phosphoenolpyruvate.</text>
</comment>
<reference evidence="17 18" key="1">
    <citation type="journal article" date="2018" name="MBio">
        <title>Insights into the evolution of host association through the isolation and characterization of a novel human periodontal pathobiont, Desulfobulbus oralis.</title>
        <authorList>
            <person name="Cross K.L."/>
            <person name="Chirania P."/>
            <person name="Xiong W."/>
            <person name="Beall C.J."/>
            <person name="Elkins J.G."/>
            <person name="Giannone R.J."/>
            <person name="Griffen A.L."/>
            <person name="Guss A.M."/>
            <person name="Hettich R.L."/>
            <person name="Joshi S.S."/>
            <person name="Mokrzan E.M."/>
            <person name="Martin R.K."/>
            <person name="Zhulin I.B."/>
            <person name="Leys E.J."/>
            <person name="Podar M."/>
        </authorList>
    </citation>
    <scope>NUCLEOTIDE SEQUENCE [LARGE SCALE GENOMIC DNA]</scope>
    <source>
        <strain evidence="17 18">ORNL</strain>
    </source>
</reference>
<accession>A0A2L1GQQ6</accession>
<dbReference type="InterPro" id="IPR006319">
    <property type="entry name" value="PEP_synth"/>
</dbReference>
<dbReference type="Proteomes" id="UP000239867">
    <property type="component" value="Chromosome"/>
</dbReference>
<evidence type="ECO:0000256" key="12">
    <source>
        <dbReference type="ARBA" id="ARBA00022842"/>
    </source>
</evidence>
<comment type="pathway">
    <text evidence="3">Carbohydrate biosynthesis; gluconeogenesis.</text>
</comment>
<dbReference type="InterPro" id="IPR036637">
    <property type="entry name" value="Phosphohistidine_dom_sf"/>
</dbReference>
<keyword evidence="10" id="KW-0418">Kinase</keyword>
<dbReference type="SUPFAM" id="SSF56059">
    <property type="entry name" value="Glutathione synthetase ATP-binding domain-like"/>
    <property type="match status" value="1"/>
</dbReference>
<evidence type="ECO:0000313" key="18">
    <source>
        <dbReference type="Proteomes" id="UP000239867"/>
    </source>
</evidence>
<dbReference type="PANTHER" id="PTHR43030">
    <property type="entry name" value="PHOSPHOENOLPYRUVATE SYNTHASE"/>
    <property type="match status" value="1"/>
</dbReference>
<evidence type="ECO:0000256" key="8">
    <source>
        <dbReference type="ARBA" id="ARBA00022723"/>
    </source>
</evidence>
<gene>
    <name evidence="17" type="ORF">CAY53_11495</name>
</gene>
<feature type="domain" description="Pyruvate phosphate dikinase AMP/ATP-binding" evidence="16">
    <location>
        <begin position="144"/>
        <end position="448"/>
    </location>
</feature>
<sequence>MSTILGNLKSLFLSLRNRRSQDSVEGNPATSMNEQFRFRYALFKDLLNANTELLNILADIDLKLKGEQVFGFPYLKNQMDKAMRQAFVMVKSLDVMSGSRYRALYTALEQINESIKAIMAEHQAVQAPANVVPYAQITLRDADWAGGKNANLGEIRNRLGIPVPRGFAITTRAFQTFFDYNGLDEAIAGRKNVVYANELEHLNRFSAEAGQLIRSKPMPPELTREFAACCQEIWGDEQDCLLAMRSSAVGEDGELSYAGQYLTVLGVRFSELGEAYKQVIASLYSTRSLVYRSAKGVLDEHLAMAVACLEMVDSLASGVLYTRHPYNIVDENILINAVWGLGPYAVDGVIIPDSYSVSKGEPPLILEKTVTSKTVQLKLKAGGGTEERPVPAGEQDQPCLSDAQILELAAYGQALEEHYQCPQDVEWALTGQGELLILQSRPLRIENARHFGQLGAAPLPGRELLLDGCDIASQGVGAGPAVLVNALDDLENFPEKGVLIAHHSSPEFVAVMRTCSAIVVEAGSVSGHMAALAREFDVPTLISPEPVMSRIAAGTVVTVDAYAGRVYGGLVQELLNAGAKTKTTHIIGTPVHEQLQRIAKHVVPLNLTNPLSPEFTPEHCKTLHDLARFCHELSYQEMFRISDMASKLHGWSYRLDATLPMDIHLIDLGGGLSSVVQDNWQSVKLEHIDSAPGRALFTGMLNRDVHNLEPRPVNFRGFMSVMMQQGLEAGHVGERFGDRSYVIIADKYLNFSSRVGYHYSVVDVYCGETVNKNYITFTFKGGAADSVRKNRRVRAIALILERQGFKVDVKSDRVHARLQKYPRAYIMERVDMLGRLLIFTRQLDMLMTSERSIQWAAENFIAGNYKLEAMSEQTPD</sequence>
<evidence type="ECO:0000256" key="7">
    <source>
        <dbReference type="ARBA" id="ARBA00022679"/>
    </source>
</evidence>
<evidence type="ECO:0000256" key="1">
    <source>
        <dbReference type="ARBA" id="ARBA00001946"/>
    </source>
</evidence>
<evidence type="ECO:0000256" key="9">
    <source>
        <dbReference type="ARBA" id="ARBA00022741"/>
    </source>
</evidence>
<name>A0A2L1GQQ6_9BACT</name>
<keyword evidence="18" id="KW-1185">Reference proteome</keyword>
<dbReference type="Gene3D" id="3.50.30.10">
    <property type="entry name" value="Phosphohistidine domain"/>
    <property type="match status" value="1"/>
</dbReference>
<evidence type="ECO:0000256" key="10">
    <source>
        <dbReference type="ARBA" id="ARBA00022777"/>
    </source>
</evidence>
<dbReference type="GO" id="GO:0005524">
    <property type="term" value="F:ATP binding"/>
    <property type="evidence" value="ECO:0007669"/>
    <property type="project" value="UniProtKB-KW"/>
</dbReference>
<evidence type="ECO:0000256" key="11">
    <source>
        <dbReference type="ARBA" id="ARBA00022840"/>
    </source>
</evidence>
<dbReference type="GO" id="GO:0008986">
    <property type="term" value="F:pyruvate, water dikinase activity"/>
    <property type="evidence" value="ECO:0007669"/>
    <property type="project" value="UniProtKB-EC"/>
</dbReference>
<dbReference type="Gene3D" id="3.30.470.20">
    <property type="entry name" value="ATP-grasp fold, B domain"/>
    <property type="match status" value="1"/>
</dbReference>
<evidence type="ECO:0000256" key="6">
    <source>
        <dbReference type="ARBA" id="ARBA00021623"/>
    </source>
</evidence>
<keyword evidence="7" id="KW-0808">Transferase</keyword>
<organism evidence="17 18">
    <name type="scientific">Desulfobulbus oralis</name>
    <dbReference type="NCBI Taxonomy" id="1986146"/>
    <lineage>
        <taxon>Bacteria</taxon>
        <taxon>Pseudomonadati</taxon>
        <taxon>Thermodesulfobacteriota</taxon>
        <taxon>Desulfobulbia</taxon>
        <taxon>Desulfobulbales</taxon>
        <taxon>Desulfobulbaceae</taxon>
        <taxon>Desulfobulbus</taxon>
    </lineage>
</organism>
<comment type="similarity">
    <text evidence="4">Belongs to the PEP-utilizing enzyme family.</text>
</comment>
<evidence type="ECO:0000313" key="17">
    <source>
        <dbReference type="EMBL" id="AVD72019.1"/>
    </source>
</evidence>
<keyword evidence="9" id="KW-0547">Nucleotide-binding</keyword>
<feature type="domain" description="PEP-utilising enzyme mobile" evidence="15">
    <location>
        <begin position="493"/>
        <end position="564"/>
    </location>
</feature>
<evidence type="ECO:0000256" key="3">
    <source>
        <dbReference type="ARBA" id="ARBA00004742"/>
    </source>
</evidence>
<dbReference type="SUPFAM" id="SSF52009">
    <property type="entry name" value="Phosphohistidine domain"/>
    <property type="match status" value="1"/>
</dbReference>
<dbReference type="UniPathway" id="UPA00138"/>
<dbReference type="InterPro" id="IPR008279">
    <property type="entry name" value="PEP-util_enz_mobile_dom"/>
</dbReference>
<dbReference type="EC" id="2.7.9.2" evidence="5"/>
<dbReference type="EMBL" id="CP021255">
    <property type="protein sequence ID" value="AVD72019.1"/>
    <property type="molecule type" value="Genomic_DNA"/>
</dbReference>
<dbReference type="Gene3D" id="3.30.1490.20">
    <property type="entry name" value="ATP-grasp fold, A domain"/>
    <property type="match status" value="1"/>
</dbReference>
<comment type="cofactor">
    <cofactor evidence="1">
        <name>Mg(2+)</name>
        <dbReference type="ChEBI" id="CHEBI:18420"/>
    </cofactor>
</comment>
<evidence type="ECO:0000256" key="14">
    <source>
        <dbReference type="ARBA" id="ARBA00047700"/>
    </source>
</evidence>
<keyword evidence="8" id="KW-0479">Metal-binding</keyword>
<dbReference type="PANTHER" id="PTHR43030:SF1">
    <property type="entry name" value="PHOSPHOENOLPYRUVATE SYNTHASE"/>
    <property type="match status" value="1"/>
</dbReference>
<dbReference type="OrthoDB" id="9760711at2"/>
<dbReference type="InterPro" id="IPR002192">
    <property type="entry name" value="PPDK_AMP/ATP-bd"/>
</dbReference>
<protein>
    <recommendedName>
        <fullName evidence="6">Phosphoenolpyruvate synthase</fullName>
        <ecNumber evidence="5">2.7.9.2</ecNumber>
    </recommendedName>
    <alternativeName>
        <fullName evidence="13">Pyruvate, water dikinase</fullName>
    </alternativeName>
</protein>
<keyword evidence="17" id="KW-0670">Pyruvate</keyword>
<dbReference type="GO" id="GO:0006094">
    <property type="term" value="P:gluconeogenesis"/>
    <property type="evidence" value="ECO:0007669"/>
    <property type="project" value="UniProtKB-UniPathway"/>
</dbReference>
<evidence type="ECO:0000259" key="16">
    <source>
        <dbReference type="Pfam" id="PF01326"/>
    </source>
</evidence>
<evidence type="ECO:0000256" key="13">
    <source>
        <dbReference type="ARBA" id="ARBA00033470"/>
    </source>
</evidence>
<dbReference type="InterPro" id="IPR013815">
    <property type="entry name" value="ATP_grasp_subdomain_1"/>
</dbReference>